<evidence type="ECO:0000256" key="2">
    <source>
        <dbReference type="ARBA" id="ARBA00022670"/>
    </source>
</evidence>
<dbReference type="PRINTS" id="PR00723">
    <property type="entry name" value="SUBTILISIN"/>
</dbReference>
<comment type="caution">
    <text evidence="8">The sequence shown here is derived from an EMBL/GenBank/DDBJ whole genome shotgun (WGS) entry which is preliminary data.</text>
</comment>
<dbReference type="EMBL" id="JABANE010000048">
    <property type="protein sequence ID" value="NME69773.1"/>
    <property type="molecule type" value="Genomic_DNA"/>
</dbReference>
<keyword evidence="4 5" id="KW-0720">Serine protease</keyword>
<feature type="domain" description="Secretion system C-terminal sorting" evidence="7">
    <location>
        <begin position="2586"/>
        <end position="2655"/>
    </location>
</feature>
<sequence>MLRTLSYSQTSSEFTIKINGVGYLPAYNIESLGDNKINSYQSQENTTEYKVIQFKTLPSSKDRQRLKEEGIDLKNYIGSNAYYACITKSISYQTATNEKLRSVFESKYLNKISSVYLKDTIPEQLKENGVNVKVIVHVVDDFPERKVFDAFNALHISNIKPVEGFNMYEVVTQIENLPKIKDISWVTNILPPSPERRIEDFNGQKISGLLYSERKRGSSLSGKGVSIGVWDADVDTHIDLGNRVNVLEAELNTTYHGMHVTGIVGGAGVIDQYAEGFAPHTTFNTWNFNVGSNGLMEYQEMALSAIENNITITQNSYGIYNSLGIKYPYGDFEYGLDKVANDHPDLLHVFAAGNNRGHLGVYHTTANSAKNIISVANISIGRDLHFTSSFGPGHNGILVPHVAAHGTDVLSLSFYDDYTYLSGTSMSCPAVSGAAALLSEQYFTEFGHSPKSALLKGLICNSANDLYKEGPDYYSGFGELNIEKAISILEQKKFFSGEVENGDEVSFDFIVPGNQLELKVMLTWLDPESYPTVNATLINDLDLEVFYNGELYQPLVLDIYNPDFTAKAGKDSINNIEQVVIKKPKPGKYTIKVKGYRVPMGPQEFFVNHTVSKNDFEFIYPLENETLVAGANTLIRWNSVDMNNETDIYLSEDGTSFEKVTTVQAGSLEAVISIPNAYNDKAVIRLIQANNTKDVRVNFIGRPETPSVVDHGNYAVLSWNIISGANYYEVLKYTGEKYEVIEKVTSNNISTEIYGYDRNGWYAVRAVSDNTIGKRSKAVQIQHSNLITSSENWPLSIDFETENLFVSEIDGKYASAFYGSEDREVYNSNVLLLTGKLPFNNANWKNTDFHKESDEAAEDLFQLNPDFIASGEIEIEIPSDITFPALEFDLAIPTSADNAAFFRLNINEEPQQDAFGITYQKKQIYYDPYAWGEFNSNAQPKITTSHLYYDLSDYKGQKIKISFQGVLRSARALSSSDLTGSEIKVDNVEFRNAEESEFIDLVSWSTPMSGSGSLEEKVKVNFINTSSKEIKKPHLSFTVLNTKGEVVQNVEEEYQGLALPYSGLVYEFKTPLLLTDNDERYIVRYKVEGENFFNESQHQGIDRYDNYFRAGAKQYGEILFPNTIDGELTITDNGGRIYPYSSFQAFGIVLEANDPSKRIQLELKELDLAEGDTVFILDGKVYSFERDFIVKTYTKGSMDKEVITSLKTTGALTFIFIGNNNENQHGGYEFIAKETDKTLEYDLAVANIYSPGDLYKYHSIKEKDYPLFCRIANNGTEVLDKYQMRYYINNQLYSEEEFTYPISPSSYGDVMFLKRLPHFKPHEELTLKVELVIDDDDLSNNINELEWKVENKHQPETLPDMYVSKISIGDHYFNENDGKPDHTYYNNQYGYQDFEDKVFDYTYGEEKEIEIILAGPIAGAANPVAYVDWDGDDYFSYEEKFRLFKDPSYEHRYYGYLKPEKIGGDTGIKKLRISLVSDSFLGQETAQDFRINLMGEPFNHDIALDYIDTKSVIPKNTRLDVKIGVMEFIHRSETVDIIMDVLSENEVVVYTDTVKQFKIENFFEEKNFQIPANVLNSYGLESTYTIRAEVFHPEDKISRNNIKTHKFKVIESQDFMYGADGYFIYRWTKENLESRDKLTSYNYDTPSFSSTAFVFNLNNKANLSPEGNLFALSKTSYLTQSSLYKVSESSGIVTPITIDPDKFESLGIFEIAYDVHTDQLYGFGRIGAVFTLYSLNLQTAEATFVTNINLLPNGRIAGVTFDLDGTCFILDGGRNELQTLDISNGEMELIQKFEEKLVYSQGLSFDRDNGQLYIHANHAESPSELRNVFYRYDFQERRLIELHEYSEIESRQIVGMTSSIKKNYLFQKAGLLSFHLEGEIKTVINDRSRRKEIEGIDPIEGDIYDEYQTITTYLKKGTDISNIEVFAKATNGGFMASYSSAGKLDWGKTINLEDLKTGQLVTFNKFNNSSLWDFNYVFVDPGVDFKSYNLLARDNLGLSEDIIGVIENETITLNVPKGVDISSLIPVFEISESAEVYLNNQKQESGQNKIDLSDNLVYHVYDEILNEEKVYVVKVNQEKSSEAELFSFDVTPKHNSHLYEKYSAEISDQSIFINLAGVDKQDNLIPSFSLSKGAKLEFKGDSYHSGEVPFNFYELKKLTIVSEDGNIKNEYSVETKHEYSGESKLLNWNISAELNEEIVEKIDIVIDDSLLVVDLSHLVDQNLYTQFEVSENAKLFINGQEIQNNEKVNFSLIETIYVQAENGSITNYSFNFKLHKSSDAELLYIEVLPEYNEGIDEVIIGEIEGQIITFDFSAVDDVSSLKANFEVSDLAELYVNEVSLKSNITNVDFTDLKELKVIAEDLSESIYQVIVIEKEILNDEAELLIWEIPSELNSNVEEDYSLTIENSSISADLSDLEDLNVHSHFEVSEGASLLINDKVVQVGDLIDFTLINTIQVQAENGRLQDYSFNFKLFKSSDSELVYLEVLPEHNDGLDDIIIGEIEGQTITFDFSAVDDISSLKVNFEVSELAELYVDEVNVESNVTAIDFTTLEKLTVVAEDLSEKIYEVVIKRREITSIHIDNGNCRIYPNPSKMSSSFILEAEGDFSWSLFTIVGDKLNHGEGHQKAMISTQKLKSGTYFILIKQSGKTFSKKLVIK</sequence>
<dbReference type="Proteomes" id="UP000576082">
    <property type="component" value="Unassembled WGS sequence"/>
</dbReference>
<dbReference type="InterPro" id="IPR036852">
    <property type="entry name" value="Peptidase_S8/S53_dom_sf"/>
</dbReference>
<organism evidence="8 9">
    <name type="scientific">Flammeovirga aprica JL-4</name>
    <dbReference type="NCBI Taxonomy" id="694437"/>
    <lineage>
        <taxon>Bacteria</taxon>
        <taxon>Pseudomonadati</taxon>
        <taxon>Bacteroidota</taxon>
        <taxon>Cytophagia</taxon>
        <taxon>Cytophagales</taxon>
        <taxon>Flammeovirgaceae</taxon>
        <taxon>Flammeovirga</taxon>
    </lineage>
</organism>
<evidence type="ECO:0000313" key="8">
    <source>
        <dbReference type="EMBL" id="NME69773.1"/>
    </source>
</evidence>
<evidence type="ECO:0000313" key="9">
    <source>
        <dbReference type="Proteomes" id="UP000576082"/>
    </source>
</evidence>
<accession>A0A7X9RW33</accession>
<dbReference type="Gene3D" id="3.40.50.200">
    <property type="entry name" value="Peptidase S8/S53 domain"/>
    <property type="match status" value="1"/>
</dbReference>
<dbReference type="GO" id="GO:0004252">
    <property type="term" value="F:serine-type endopeptidase activity"/>
    <property type="evidence" value="ECO:0007669"/>
    <property type="project" value="UniProtKB-UniRule"/>
</dbReference>
<dbReference type="InterPro" id="IPR000209">
    <property type="entry name" value="Peptidase_S8/S53_dom"/>
</dbReference>
<feature type="domain" description="Peptidase S8/S53" evidence="6">
    <location>
        <begin position="222"/>
        <end position="478"/>
    </location>
</feature>
<feature type="active site" description="Charge relay system" evidence="5">
    <location>
        <position position="231"/>
    </location>
</feature>
<feature type="active site" description="Charge relay system" evidence="5">
    <location>
        <position position="425"/>
    </location>
</feature>
<dbReference type="InterPro" id="IPR015500">
    <property type="entry name" value="Peptidase_S8_subtilisin-rel"/>
</dbReference>
<evidence type="ECO:0000256" key="1">
    <source>
        <dbReference type="ARBA" id="ARBA00011073"/>
    </source>
</evidence>
<dbReference type="InterPro" id="IPR026444">
    <property type="entry name" value="Secre_tail"/>
</dbReference>
<dbReference type="CDD" id="cd04842">
    <property type="entry name" value="Peptidases_S8_Kp43_protease"/>
    <property type="match status" value="1"/>
</dbReference>
<dbReference type="SUPFAM" id="SSF52743">
    <property type="entry name" value="Subtilisin-like"/>
    <property type="match status" value="1"/>
</dbReference>
<dbReference type="InterPro" id="IPR050131">
    <property type="entry name" value="Peptidase_S8_subtilisin-like"/>
</dbReference>
<dbReference type="NCBIfam" id="TIGR04183">
    <property type="entry name" value="Por_Secre_tail"/>
    <property type="match status" value="1"/>
</dbReference>
<gene>
    <name evidence="8" type="ORF">HHU12_17490</name>
</gene>
<proteinExistence type="inferred from homology"/>
<evidence type="ECO:0000256" key="3">
    <source>
        <dbReference type="ARBA" id="ARBA00022801"/>
    </source>
</evidence>
<dbReference type="SUPFAM" id="SSF63829">
    <property type="entry name" value="Calcium-dependent phosphotriesterase"/>
    <property type="match status" value="1"/>
</dbReference>
<evidence type="ECO:0000259" key="6">
    <source>
        <dbReference type="Pfam" id="PF00082"/>
    </source>
</evidence>
<name>A0A7X9RW33_9BACT</name>
<reference evidence="8 9" key="1">
    <citation type="submission" date="2020-04" db="EMBL/GenBank/DDBJ databases">
        <title>Flammeovirga sp. SR4, a novel species isolated from seawater.</title>
        <authorList>
            <person name="Wang X."/>
        </authorList>
    </citation>
    <scope>NUCLEOTIDE SEQUENCE [LARGE SCALE GENOMIC DNA]</scope>
    <source>
        <strain evidence="8 9">ATCC 23126</strain>
    </source>
</reference>
<dbReference type="PANTHER" id="PTHR43806">
    <property type="entry name" value="PEPTIDASE S8"/>
    <property type="match status" value="1"/>
</dbReference>
<evidence type="ECO:0000256" key="4">
    <source>
        <dbReference type="ARBA" id="ARBA00022825"/>
    </source>
</evidence>
<evidence type="ECO:0000259" key="7">
    <source>
        <dbReference type="Pfam" id="PF18962"/>
    </source>
</evidence>
<protein>
    <submittedName>
        <fullName evidence="8">S8 family serine peptidase</fullName>
    </submittedName>
</protein>
<keyword evidence="2 5" id="KW-0645">Protease</keyword>
<dbReference type="Gene3D" id="2.60.120.380">
    <property type="match status" value="1"/>
</dbReference>
<dbReference type="Pfam" id="PF00082">
    <property type="entry name" value="Peptidase_S8"/>
    <property type="match status" value="1"/>
</dbReference>
<dbReference type="PROSITE" id="PS00138">
    <property type="entry name" value="SUBTILASE_SER"/>
    <property type="match status" value="1"/>
</dbReference>
<dbReference type="GO" id="GO:0006508">
    <property type="term" value="P:proteolysis"/>
    <property type="evidence" value="ECO:0007669"/>
    <property type="project" value="UniProtKB-KW"/>
</dbReference>
<evidence type="ECO:0000256" key="5">
    <source>
        <dbReference type="PROSITE-ProRule" id="PRU01240"/>
    </source>
</evidence>
<dbReference type="PANTHER" id="PTHR43806:SF11">
    <property type="entry name" value="CEREVISIN-RELATED"/>
    <property type="match status" value="1"/>
</dbReference>
<keyword evidence="9" id="KW-1185">Reference proteome</keyword>
<dbReference type="Gene3D" id="2.60.40.2340">
    <property type="match status" value="4"/>
</dbReference>
<keyword evidence="3 5" id="KW-0378">Hydrolase</keyword>
<dbReference type="InterPro" id="IPR034058">
    <property type="entry name" value="TagA/B/C/D_pept_dom"/>
</dbReference>
<dbReference type="PROSITE" id="PS51892">
    <property type="entry name" value="SUBTILASE"/>
    <property type="match status" value="1"/>
</dbReference>
<feature type="active site" description="Charge relay system" evidence="5">
    <location>
        <position position="256"/>
    </location>
</feature>
<dbReference type="InterPro" id="IPR008979">
    <property type="entry name" value="Galactose-bd-like_sf"/>
</dbReference>
<dbReference type="RefSeq" id="WP_169658030.1">
    <property type="nucleotide sequence ID" value="NZ_JABANE010000048.1"/>
</dbReference>
<dbReference type="InterPro" id="IPR023828">
    <property type="entry name" value="Peptidase_S8_Ser-AS"/>
</dbReference>
<dbReference type="Pfam" id="PF18962">
    <property type="entry name" value="Por_Secre_tail"/>
    <property type="match status" value="1"/>
</dbReference>
<comment type="similarity">
    <text evidence="1 5">Belongs to the peptidase S8 family.</text>
</comment>
<dbReference type="SUPFAM" id="SSF49785">
    <property type="entry name" value="Galactose-binding domain-like"/>
    <property type="match status" value="1"/>
</dbReference>